<accession>A0A316TM02</accession>
<dbReference type="PRINTS" id="PR00099">
    <property type="entry name" value="CPSGATASE"/>
</dbReference>
<evidence type="ECO:0000256" key="5">
    <source>
        <dbReference type="ARBA" id="ARBA00022741"/>
    </source>
</evidence>
<keyword evidence="14" id="KW-1185">Reference proteome</keyword>
<dbReference type="PROSITE" id="PS51273">
    <property type="entry name" value="GATASE_TYPE_1"/>
    <property type="match status" value="1"/>
</dbReference>
<feature type="binding site" evidence="11">
    <location>
        <position position="260"/>
    </location>
    <ligand>
        <name>L-glutamine</name>
        <dbReference type="ChEBI" id="CHEBI:58359"/>
    </ligand>
</feature>
<dbReference type="GO" id="GO:0006541">
    <property type="term" value="P:glutamine metabolic process"/>
    <property type="evidence" value="ECO:0007669"/>
    <property type="project" value="InterPro"/>
</dbReference>
<evidence type="ECO:0000259" key="12">
    <source>
        <dbReference type="SMART" id="SM01097"/>
    </source>
</evidence>
<dbReference type="SUPFAM" id="SSF52021">
    <property type="entry name" value="Carbamoyl phosphate synthetase, small subunit N-terminal domain"/>
    <property type="match status" value="1"/>
</dbReference>
<dbReference type="PRINTS" id="PR00096">
    <property type="entry name" value="GATASE"/>
</dbReference>
<dbReference type="InterPro" id="IPR036480">
    <property type="entry name" value="CarbP_synth_ssu_N_sf"/>
</dbReference>
<evidence type="ECO:0000256" key="8">
    <source>
        <dbReference type="ARBA" id="ARBA00022975"/>
    </source>
</evidence>
<evidence type="ECO:0000256" key="3">
    <source>
        <dbReference type="ARBA" id="ARBA00007800"/>
    </source>
</evidence>
<dbReference type="UniPathway" id="UPA00070">
    <property type="reaction ID" value="UER00115"/>
</dbReference>
<dbReference type="PANTHER" id="PTHR43418">
    <property type="entry name" value="MULTIFUNCTIONAL TRYPTOPHAN BIOSYNTHESIS PROTEIN-RELATED"/>
    <property type="match status" value="1"/>
</dbReference>
<dbReference type="InterPro" id="IPR029062">
    <property type="entry name" value="Class_I_gatase-like"/>
</dbReference>
<evidence type="ECO:0000256" key="11">
    <source>
        <dbReference type="HAMAP-Rule" id="MF_01209"/>
    </source>
</evidence>
<feature type="binding site" evidence="11">
    <location>
        <position position="263"/>
    </location>
    <ligand>
        <name>L-glutamine</name>
        <dbReference type="ChEBI" id="CHEBI:58359"/>
    </ligand>
</feature>
<evidence type="ECO:0000313" key="14">
    <source>
        <dbReference type="Proteomes" id="UP000245533"/>
    </source>
</evidence>
<comment type="function">
    <text evidence="11">Small subunit of the glutamine-dependent carbamoyl phosphate synthetase (CPSase). CPSase catalyzes the formation of carbamoyl phosphate from the ammonia moiety of glutamine, carbonate, and phosphate donated by ATP, constituting the first step of 2 biosynthetic pathways, one leading to arginine and/or urea and the other to pyrimidine nucleotides. The small subunit (glutamine amidotransferase) binds and cleaves glutamine to supply the large subunit with the substrate ammonia.</text>
</comment>
<evidence type="ECO:0000256" key="4">
    <source>
        <dbReference type="ARBA" id="ARBA00022598"/>
    </source>
</evidence>
<dbReference type="PANTHER" id="PTHR43418:SF7">
    <property type="entry name" value="CARBAMOYL-PHOSPHATE SYNTHASE SMALL CHAIN"/>
    <property type="match status" value="1"/>
</dbReference>
<comment type="similarity">
    <text evidence="3 11">Belongs to the CarA family.</text>
</comment>
<feature type="active site" evidence="11">
    <location>
        <position position="344"/>
    </location>
</feature>
<sequence length="380" mass="41717">MNPTTPDHKPAILALSDGTVVRGRAIGITGTTGGELCFNTSMTGYQEIFTDPSYYGQLMMMTYPHIGNYGTMSRDDEARRVMIAGLIVRSFSDDYSNPIADGSLQEYLERNNVVGISGVDTRMLVRHIRTKGVMNAVISSETTDGNELVEKAKNWDNMVGLELATKVTRSEAQTIPSDGPYRIAMMDYGVKQNIINNFVQRGCTLRVFPAETPAEEVMAWEADGYFFSNGPGDPNASSRYGLPVVEAAKKSGKPLFGICLGHQLMALSEDIPVKKMFVGHRGANQPVMNLNTGLVEISTQNHGFAVDEDKIDDTKVDVTHINLNDRTIEGLRFKNFPGMSVQYHPEASPGPHDSSYLFDSFMEMVEQSAGSKEKSPSMKG</sequence>
<dbReference type="GO" id="GO:0004088">
    <property type="term" value="F:carbamoyl-phosphate synthase (glutamine-hydrolyzing) activity"/>
    <property type="evidence" value="ECO:0007669"/>
    <property type="project" value="UniProtKB-UniRule"/>
</dbReference>
<comment type="catalytic activity">
    <reaction evidence="10 11">
        <text>L-glutamine + H2O = L-glutamate + NH4(+)</text>
        <dbReference type="Rhea" id="RHEA:15889"/>
        <dbReference type="ChEBI" id="CHEBI:15377"/>
        <dbReference type="ChEBI" id="CHEBI:28938"/>
        <dbReference type="ChEBI" id="CHEBI:29985"/>
        <dbReference type="ChEBI" id="CHEBI:58359"/>
    </reaction>
</comment>
<evidence type="ECO:0000256" key="9">
    <source>
        <dbReference type="ARBA" id="ARBA00048816"/>
    </source>
</evidence>
<feature type="binding site" evidence="11">
    <location>
        <position position="301"/>
    </location>
    <ligand>
        <name>L-glutamine</name>
        <dbReference type="ChEBI" id="CHEBI:58359"/>
    </ligand>
</feature>
<gene>
    <name evidence="11" type="primary">carA</name>
    <name evidence="13" type="ORF">DDZ15_13525</name>
</gene>
<keyword evidence="11" id="KW-0028">Amino-acid biosynthesis</keyword>
<organism evidence="13 14">
    <name type="scientific">Rhodohalobacter mucosus</name>
    <dbReference type="NCBI Taxonomy" id="2079485"/>
    <lineage>
        <taxon>Bacteria</taxon>
        <taxon>Pseudomonadati</taxon>
        <taxon>Balneolota</taxon>
        <taxon>Balneolia</taxon>
        <taxon>Balneolales</taxon>
        <taxon>Balneolaceae</taxon>
        <taxon>Rhodohalobacter</taxon>
    </lineage>
</organism>
<feature type="binding site" evidence="11">
    <location>
        <position position="53"/>
    </location>
    <ligand>
        <name>L-glutamine</name>
        <dbReference type="ChEBI" id="CHEBI:58359"/>
    </ligand>
</feature>
<keyword evidence="11" id="KW-0055">Arginine biosynthesis</keyword>
<evidence type="ECO:0000256" key="7">
    <source>
        <dbReference type="ARBA" id="ARBA00022962"/>
    </source>
</evidence>
<dbReference type="EMBL" id="QGGB01000009">
    <property type="protein sequence ID" value="PWN05613.1"/>
    <property type="molecule type" value="Genomic_DNA"/>
</dbReference>
<dbReference type="Gene3D" id="3.40.50.880">
    <property type="match status" value="1"/>
</dbReference>
<dbReference type="InterPro" id="IPR035686">
    <property type="entry name" value="CPSase_GATase1"/>
</dbReference>
<evidence type="ECO:0000256" key="2">
    <source>
        <dbReference type="ARBA" id="ARBA00005077"/>
    </source>
</evidence>
<dbReference type="UniPathway" id="UPA00068">
    <property type="reaction ID" value="UER00171"/>
</dbReference>
<dbReference type="Pfam" id="PF00117">
    <property type="entry name" value="GATase"/>
    <property type="match status" value="1"/>
</dbReference>
<comment type="pathway">
    <text evidence="1 11">Pyrimidine metabolism; UMP biosynthesis via de novo pathway; (S)-dihydroorotate from bicarbonate: step 1/3.</text>
</comment>
<keyword evidence="6 11" id="KW-0067">ATP-binding</keyword>
<feature type="region of interest" description="CPSase" evidence="11">
    <location>
        <begin position="1"/>
        <end position="181"/>
    </location>
</feature>
<reference evidence="13 14" key="1">
    <citation type="submission" date="2018-05" db="EMBL/GenBank/DDBJ databases">
        <title>Rhodohalobacter halophilus gen. nov., sp. nov., a moderately halophilic member of the family Balneolaceae.</title>
        <authorList>
            <person name="Liu Z.-W."/>
        </authorList>
    </citation>
    <scope>NUCLEOTIDE SEQUENCE [LARGE SCALE GENOMIC DNA]</scope>
    <source>
        <strain evidence="13 14">8A47</strain>
    </source>
</reference>
<keyword evidence="5 11" id="KW-0547">Nucleotide-binding</keyword>
<dbReference type="Gene3D" id="3.50.30.20">
    <property type="entry name" value="Carbamoyl-phosphate synthase small subunit, N-terminal domain"/>
    <property type="match status" value="1"/>
</dbReference>
<dbReference type="InterPro" id="IPR006274">
    <property type="entry name" value="CarbamoylP_synth_ssu"/>
</dbReference>
<comment type="pathway">
    <text evidence="2 11">Amino-acid biosynthesis; L-arginine biosynthesis; carbamoyl phosphate from bicarbonate: step 1/1.</text>
</comment>
<dbReference type="SUPFAM" id="SSF52317">
    <property type="entry name" value="Class I glutamine amidotransferase-like"/>
    <property type="match status" value="1"/>
</dbReference>
<dbReference type="SMART" id="SM01097">
    <property type="entry name" value="CPSase_sm_chain"/>
    <property type="match status" value="1"/>
</dbReference>
<dbReference type="RefSeq" id="WP_109647641.1">
    <property type="nucleotide sequence ID" value="NZ_QGGB01000009.1"/>
</dbReference>
<dbReference type="Pfam" id="PF00988">
    <property type="entry name" value="CPSase_sm_chain"/>
    <property type="match status" value="1"/>
</dbReference>
<dbReference type="NCBIfam" id="NF009475">
    <property type="entry name" value="PRK12838.1"/>
    <property type="match status" value="1"/>
</dbReference>
<dbReference type="Proteomes" id="UP000245533">
    <property type="component" value="Unassembled WGS sequence"/>
</dbReference>
<feature type="binding site" evidence="11">
    <location>
        <position position="304"/>
    </location>
    <ligand>
        <name>L-glutamine</name>
        <dbReference type="ChEBI" id="CHEBI:58359"/>
    </ligand>
</feature>
<protein>
    <recommendedName>
        <fullName evidence="11">Carbamoyl phosphate synthase small chain</fullName>
        <ecNumber evidence="11">6.3.5.5</ecNumber>
    </recommendedName>
    <alternativeName>
        <fullName evidence="11">Carbamoyl phosphate synthetase glutamine chain</fullName>
    </alternativeName>
</protein>
<feature type="binding site" evidence="11">
    <location>
        <position position="230"/>
    </location>
    <ligand>
        <name>L-glutamine</name>
        <dbReference type="ChEBI" id="CHEBI:58359"/>
    </ligand>
</feature>
<keyword evidence="8 11" id="KW-0665">Pyrimidine biosynthesis</keyword>
<dbReference type="PRINTS" id="PR00097">
    <property type="entry name" value="ANTSNTHASEII"/>
</dbReference>
<feature type="binding site" evidence="11">
    <location>
        <position position="303"/>
    </location>
    <ligand>
        <name>L-glutamine</name>
        <dbReference type="ChEBI" id="CHEBI:58359"/>
    </ligand>
</feature>
<dbReference type="FunFam" id="3.50.30.20:FF:000001">
    <property type="entry name" value="Carbamoyl-phosphate synthase small chain"/>
    <property type="match status" value="1"/>
</dbReference>
<proteinExistence type="inferred from homology"/>
<dbReference type="GO" id="GO:0006207">
    <property type="term" value="P:'de novo' pyrimidine nucleobase biosynthetic process"/>
    <property type="evidence" value="ECO:0007669"/>
    <property type="project" value="InterPro"/>
</dbReference>
<comment type="subunit">
    <text evidence="11">Composed of two chains; the small (or glutamine) chain promotes the hydrolysis of glutamine to ammonia, which is used by the large (or ammonia) chain to synthesize carbamoyl phosphate. Tetramer of heterodimers (alpha,beta)4.</text>
</comment>
<feature type="domain" description="Carbamoyl-phosphate synthase small subunit N-terminal" evidence="12">
    <location>
        <begin position="9"/>
        <end position="139"/>
    </location>
</feature>
<comment type="caution">
    <text evidence="13">The sequence shown here is derived from an EMBL/GenBank/DDBJ whole genome shotgun (WGS) entry which is preliminary data.</text>
</comment>
<evidence type="ECO:0000256" key="6">
    <source>
        <dbReference type="ARBA" id="ARBA00022840"/>
    </source>
</evidence>
<keyword evidence="7 11" id="KW-0315">Glutamine amidotransferase</keyword>
<evidence type="ECO:0000256" key="10">
    <source>
        <dbReference type="ARBA" id="ARBA00049285"/>
    </source>
</evidence>
<dbReference type="InterPro" id="IPR017926">
    <property type="entry name" value="GATASE"/>
</dbReference>
<dbReference type="InterPro" id="IPR050472">
    <property type="entry name" value="Anth_synth/Amidotransfase"/>
</dbReference>
<dbReference type="GO" id="GO:0004359">
    <property type="term" value="F:glutaminase activity"/>
    <property type="evidence" value="ECO:0007669"/>
    <property type="project" value="RHEA"/>
</dbReference>
<dbReference type="CDD" id="cd01744">
    <property type="entry name" value="GATase1_CPSase"/>
    <property type="match status" value="1"/>
</dbReference>
<feature type="active site" description="Nucleophile" evidence="11">
    <location>
        <position position="259"/>
    </location>
</feature>
<evidence type="ECO:0000313" key="13">
    <source>
        <dbReference type="EMBL" id="PWN05613.1"/>
    </source>
</evidence>
<dbReference type="GO" id="GO:0044205">
    <property type="term" value="P:'de novo' UMP biosynthetic process"/>
    <property type="evidence" value="ECO:0007669"/>
    <property type="project" value="UniProtKB-UniRule"/>
</dbReference>
<keyword evidence="4 11" id="KW-0436">Ligase</keyword>
<feature type="binding site" evidence="11">
    <location>
        <position position="232"/>
    </location>
    <ligand>
        <name>L-glutamine</name>
        <dbReference type="ChEBI" id="CHEBI:58359"/>
    </ligand>
</feature>
<dbReference type="InterPro" id="IPR002474">
    <property type="entry name" value="CarbamoylP_synth_ssu_N"/>
</dbReference>
<evidence type="ECO:0000256" key="1">
    <source>
        <dbReference type="ARBA" id="ARBA00004812"/>
    </source>
</evidence>
<dbReference type="EC" id="6.3.5.5" evidence="11"/>
<dbReference type="AlphaFoldDB" id="A0A316TM02"/>
<dbReference type="NCBIfam" id="TIGR01368">
    <property type="entry name" value="CPSaseIIsmall"/>
    <property type="match status" value="1"/>
</dbReference>
<dbReference type="HAMAP" id="MF_01209">
    <property type="entry name" value="CPSase_S_chain"/>
    <property type="match status" value="1"/>
</dbReference>
<dbReference type="GO" id="GO:0006526">
    <property type="term" value="P:L-arginine biosynthetic process"/>
    <property type="evidence" value="ECO:0007669"/>
    <property type="project" value="UniProtKB-UniRule"/>
</dbReference>
<dbReference type="GO" id="GO:0005524">
    <property type="term" value="F:ATP binding"/>
    <property type="evidence" value="ECO:0007669"/>
    <property type="project" value="UniProtKB-UniRule"/>
</dbReference>
<comment type="catalytic activity">
    <reaction evidence="9 11">
        <text>hydrogencarbonate + L-glutamine + 2 ATP + H2O = carbamoyl phosphate + L-glutamate + 2 ADP + phosphate + 2 H(+)</text>
        <dbReference type="Rhea" id="RHEA:18633"/>
        <dbReference type="ChEBI" id="CHEBI:15377"/>
        <dbReference type="ChEBI" id="CHEBI:15378"/>
        <dbReference type="ChEBI" id="CHEBI:17544"/>
        <dbReference type="ChEBI" id="CHEBI:29985"/>
        <dbReference type="ChEBI" id="CHEBI:30616"/>
        <dbReference type="ChEBI" id="CHEBI:43474"/>
        <dbReference type="ChEBI" id="CHEBI:58228"/>
        <dbReference type="ChEBI" id="CHEBI:58359"/>
        <dbReference type="ChEBI" id="CHEBI:456216"/>
        <dbReference type="EC" id="6.3.5.5"/>
    </reaction>
</comment>
<feature type="active site" evidence="11">
    <location>
        <position position="346"/>
    </location>
</feature>
<dbReference type="OrthoDB" id="9804328at2"/>
<name>A0A316TM02_9BACT</name>